<feature type="chain" id="PRO_5043486868" evidence="1">
    <location>
        <begin position="19"/>
        <end position="795"/>
    </location>
</feature>
<comment type="caution">
    <text evidence="2">The sequence shown here is derived from an EMBL/GenBank/DDBJ whole genome shotgun (WGS) entry which is preliminary data.</text>
</comment>
<protein>
    <submittedName>
        <fullName evidence="2">Uncharacterized protein</fullName>
    </submittedName>
</protein>
<evidence type="ECO:0000313" key="3">
    <source>
        <dbReference type="Proteomes" id="UP001431209"/>
    </source>
</evidence>
<gene>
    <name evidence="2" type="ORF">AKO1_005814</name>
</gene>
<evidence type="ECO:0000256" key="1">
    <source>
        <dbReference type="SAM" id="SignalP"/>
    </source>
</evidence>
<dbReference type="AlphaFoldDB" id="A0AAW2YK49"/>
<keyword evidence="1" id="KW-0732">Signal</keyword>
<keyword evidence="3" id="KW-1185">Reference proteome</keyword>
<dbReference type="Proteomes" id="UP001431209">
    <property type="component" value="Unassembled WGS sequence"/>
</dbReference>
<name>A0AAW2YK49_9EUKA</name>
<evidence type="ECO:0000313" key="2">
    <source>
        <dbReference type="EMBL" id="KAL0477385.1"/>
    </source>
</evidence>
<sequence>MKLFLLVLLQTLLVTIHTLHVKYEFGSNISPIVAVRVSKYLDELSLKSNGPNTQAVLLHFGDTNKTEDIISIHELFKLKEESYIIRSKREGGNLHIATNGKAFEPQSFFSPNAHGNIGAHFGVYALLEQALQFSFLHPLMPSIPSEVEINDDLNLNVVSEPLFQFRAHHIHTQHPLELCETLNGFGENMSITDQASFEKSVHQEFENFLEWMIANKQNHFEWVLLSSPIYKEFSESELRKSRLSLLVDTTKSFGINVGIDAALAMQQQNAWTLIREWSSDFSKIMSGLKQRIDYLMSCGFDFVSTEMGTTEFTTGDVELQIRVMNATTEYLYDKYKTRFLTKSHISQGQIIKNYKDPVTNQSGCNFNYLCYYIDDRLGVLPHTVQHFSLNDPSHTYGSKNFTSMLNFMRKVQHKHYTIWYPETAYWVTFDINVPLFLPSYVDRRILDLEIIDSEPNNIKGQSLFSSGWQFGYWLNDVVVARAAWNVKEWNKADHETNLRSRLNQVTIMFGEASGPLNDCLYKLIVMQREFTIFGRTHGQSDIPTRNQTRRSGIAYLEGWDTFADLLSIVDVFGTTLSTQPNKMGYQQVRYGADVLQNLKYVPTIQNLLKAMHEDFGHVALDFKNLLQYKVPKHNSILLQTLIDSAVILSRRASMVYYLYEYSHHVYLGANSTVLQNYADKASSCIKEAEFLANGVLLHSGVPVDRITSWRPNPTVYKFTYLWSAKTLHYWWRDYLMVVKNIKSPCFMNIIDPIETSRGHGIAQNVAEMIRKLADQFGHLEWFADCLAAPKKEPQR</sequence>
<organism evidence="2 3">
    <name type="scientific">Acrasis kona</name>
    <dbReference type="NCBI Taxonomy" id="1008807"/>
    <lineage>
        <taxon>Eukaryota</taxon>
        <taxon>Discoba</taxon>
        <taxon>Heterolobosea</taxon>
        <taxon>Tetramitia</taxon>
        <taxon>Eutetramitia</taxon>
        <taxon>Acrasidae</taxon>
        <taxon>Acrasis</taxon>
    </lineage>
</organism>
<accession>A0AAW2YK49</accession>
<feature type="signal peptide" evidence="1">
    <location>
        <begin position="1"/>
        <end position="18"/>
    </location>
</feature>
<proteinExistence type="predicted"/>
<dbReference type="EMBL" id="JAOPGA020000167">
    <property type="protein sequence ID" value="KAL0477385.1"/>
    <property type="molecule type" value="Genomic_DNA"/>
</dbReference>
<reference evidence="2 3" key="1">
    <citation type="submission" date="2024-03" db="EMBL/GenBank/DDBJ databases">
        <title>The Acrasis kona genome and developmental transcriptomes reveal deep origins of eukaryotic multicellular pathways.</title>
        <authorList>
            <person name="Sheikh S."/>
            <person name="Fu C.-J."/>
            <person name="Brown M.W."/>
            <person name="Baldauf S.L."/>
        </authorList>
    </citation>
    <scope>NUCLEOTIDE SEQUENCE [LARGE SCALE GENOMIC DNA]</scope>
    <source>
        <strain evidence="2 3">ATCC MYA-3509</strain>
    </source>
</reference>